<dbReference type="PROSITE" id="PS50931">
    <property type="entry name" value="HTH_LYSR"/>
    <property type="match status" value="1"/>
</dbReference>
<keyword evidence="2" id="KW-0805">Transcription regulation</keyword>
<evidence type="ECO:0000256" key="2">
    <source>
        <dbReference type="ARBA" id="ARBA00023015"/>
    </source>
</evidence>
<sequence>MYNLEQLKMFVEAAETGSFSACARKLGKAQSAISQGIANLEIDLGNQLFDRTSRKPTLTKQGQRLLSYAQAILLQTHELNSAASSLSHAQETHLMLAVDGALMVPAFDTLLHQFSEIFPATGIELHSIASPDIAALVHSGKADLGLMFCDLVFPKEVDLCFLGNLPFYAVCSPNHPLAQLESANVPDLLPHRQIMLKGVDGRELAQFVALSTQVWWSNSFYMIYDLLKQGMGWSYLPYHMAETGIQKKELHRISLSFDHKPWNPPIDRVMQKNKTSGPALSWLANGLKNIFDQ</sequence>
<evidence type="ECO:0000256" key="4">
    <source>
        <dbReference type="ARBA" id="ARBA00023163"/>
    </source>
</evidence>
<dbReference type="RefSeq" id="WP_344799905.1">
    <property type="nucleotide sequence ID" value="NZ_BAABBN010000012.1"/>
</dbReference>
<dbReference type="PRINTS" id="PR00039">
    <property type="entry name" value="HTHLYSR"/>
</dbReference>
<evidence type="ECO:0000259" key="5">
    <source>
        <dbReference type="PROSITE" id="PS50931"/>
    </source>
</evidence>
<proteinExistence type="inferred from homology"/>
<dbReference type="InterPro" id="IPR005119">
    <property type="entry name" value="LysR_subst-bd"/>
</dbReference>
<comment type="similarity">
    <text evidence="1">Belongs to the LysR transcriptional regulatory family.</text>
</comment>
<dbReference type="CDD" id="cd05466">
    <property type="entry name" value="PBP2_LTTR_substrate"/>
    <property type="match status" value="1"/>
</dbReference>
<dbReference type="Gene3D" id="1.10.10.10">
    <property type="entry name" value="Winged helix-like DNA-binding domain superfamily/Winged helix DNA-binding domain"/>
    <property type="match status" value="1"/>
</dbReference>
<dbReference type="InterPro" id="IPR036390">
    <property type="entry name" value="WH_DNA-bd_sf"/>
</dbReference>
<keyword evidence="4" id="KW-0804">Transcription</keyword>
<evidence type="ECO:0000313" key="6">
    <source>
        <dbReference type="EMBL" id="GAA3935555.1"/>
    </source>
</evidence>
<evidence type="ECO:0000313" key="7">
    <source>
        <dbReference type="Proteomes" id="UP001501565"/>
    </source>
</evidence>
<dbReference type="Pfam" id="PF03466">
    <property type="entry name" value="LysR_substrate"/>
    <property type="match status" value="1"/>
</dbReference>
<feature type="domain" description="HTH lysR-type" evidence="5">
    <location>
        <begin position="1"/>
        <end position="59"/>
    </location>
</feature>
<gene>
    <name evidence="6" type="ORF">GCM10022277_35090</name>
</gene>
<dbReference type="Pfam" id="PF00126">
    <property type="entry name" value="HTH_1"/>
    <property type="match status" value="1"/>
</dbReference>
<dbReference type="InterPro" id="IPR000847">
    <property type="entry name" value="LysR_HTH_N"/>
</dbReference>
<keyword evidence="7" id="KW-1185">Reference proteome</keyword>
<dbReference type="SUPFAM" id="SSF53850">
    <property type="entry name" value="Periplasmic binding protein-like II"/>
    <property type="match status" value="1"/>
</dbReference>
<evidence type="ECO:0000256" key="3">
    <source>
        <dbReference type="ARBA" id="ARBA00023125"/>
    </source>
</evidence>
<protein>
    <submittedName>
        <fullName evidence="6">LysR family transcriptional regulator</fullName>
    </submittedName>
</protein>
<name>A0ABP7N2T2_9GAMM</name>
<dbReference type="InterPro" id="IPR036388">
    <property type="entry name" value="WH-like_DNA-bd_sf"/>
</dbReference>
<dbReference type="PANTHER" id="PTHR30126">
    <property type="entry name" value="HTH-TYPE TRANSCRIPTIONAL REGULATOR"/>
    <property type="match status" value="1"/>
</dbReference>
<keyword evidence="3" id="KW-0238">DNA-binding</keyword>
<dbReference type="EMBL" id="BAABBN010000012">
    <property type="protein sequence ID" value="GAA3935555.1"/>
    <property type="molecule type" value="Genomic_DNA"/>
</dbReference>
<dbReference type="SUPFAM" id="SSF46785">
    <property type="entry name" value="Winged helix' DNA-binding domain"/>
    <property type="match status" value="1"/>
</dbReference>
<comment type="caution">
    <text evidence="6">The sequence shown here is derived from an EMBL/GenBank/DDBJ whole genome shotgun (WGS) entry which is preliminary data.</text>
</comment>
<organism evidence="6 7">
    <name type="scientific">Litoribacillus peritrichatus</name>
    <dbReference type="NCBI Taxonomy" id="718191"/>
    <lineage>
        <taxon>Bacteria</taxon>
        <taxon>Pseudomonadati</taxon>
        <taxon>Pseudomonadota</taxon>
        <taxon>Gammaproteobacteria</taxon>
        <taxon>Oceanospirillales</taxon>
        <taxon>Oceanospirillaceae</taxon>
        <taxon>Litoribacillus</taxon>
    </lineage>
</organism>
<dbReference type="Gene3D" id="3.40.190.290">
    <property type="match status" value="1"/>
</dbReference>
<dbReference type="Proteomes" id="UP001501565">
    <property type="component" value="Unassembled WGS sequence"/>
</dbReference>
<accession>A0ABP7N2T2</accession>
<evidence type="ECO:0000256" key="1">
    <source>
        <dbReference type="ARBA" id="ARBA00009437"/>
    </source>
</evidence>
<dbReference type="PANTHER" id="PTHR30126:SF91">
    <property type="entry name" value="LYSR FAMILY TRANSCRIPTIONAL REGULATOR"/>
    <property type="match status" value="1"/>
</dbReference>
<reference evidence="7" key="1">
    <citation type="journal article" date="2019" name="Int. J. Syst. Evol. Microbiol.">
        <title>The Global Catalogue of Microorganisms (GCM) 10K type strain sequencing project: providing services to taxonomists for standard genome sequencing and annotation.</title>
        <authorList>
            <consortium name="The Broad Institute Genomics Platform"/>
            <consortium name="The Broad Institute Genome Sequencing Center for Infectious Disease"/>
            <person name="Wu L."/>
            <person name="Ma J."/>
        </authorList>
    </citation>
    <scope>NUCLEOTIDE SEQUENCE [LARGE SCALE GENOMIC DNA]</scope>
    <source>
        <strain evidence="7">JCM 17551</strain>
    </source>
</reference>